<comment type="caution">
    <text evidence="6">The sequence shown here is derived from an EMBL/GenBank/DDBJ whole genome shotgun (WGS) entry which is preliminary data.</text>
</comment>
<dbReference type="InterPro" id="IPR023796">
    <property type="entry name" value="Serpin_dom"/>
</dbReference>
<dbReference type="Gene3D" id="3.30.497.10">
    <property type="entry name" value="Antithrombin, subunit I, domain 2"/>
    <property type="match status" value="1"/>
</dbReference>
<comment type="similarity">
    <text evidence="3">Belongs to the serpin family.</text>
</comment>
<dbReference type="InterPro" id="IPR042178">
    <property type="entry name" value="Serpin_sf_1"/>
</dbReference>
<evidence type="ECO:0000256" key="3">
    <source>
        <dbReference type="RuleBase" id="RU000411"/>
    </source>
</evidence>
<dbReference type="InterPro" id="IPR000215">
    <property type="entry name" value="Serpin_fam"/>
</dbReference>
<keyword evidence="2 6" id="KW-0722">Serine protease inhibitor</keyword>
<dbReference type="Proteomes" id="UP001458880">
    <property type="component" value="Unassembled WGS sequence"/>
</dbReference>
<proteinExistence type="inferred from homology"/>
<dbReference type="Pfam" id="PF00079">
    <property type="entry name" value="Serpin"/>
    <property type="match status" value="1"/>
</dbReference>
<dbReference type="CDD" id="cd19598">
    <property type="entry name" value="serpin77Ba-like_insects"/>
    <property type="match status" value="1"/>
</dbReference>
<evidence type="ECO:0000313" key="6">
    <source>
        <dbReference type="EMBL" id="KAK9708949.1"/>
    </source>
</evidence>
<dbReference type="SUPFAM" id="SSF56574">
    <property type="entry name" value="Serpins"/>
    <property type="match status" value="1"/>
</dbReference>
<evidence type="ECO:0000259" key="5">
    <source>
        <dbReference type="SMART" id="SM00093"/>
    </source>
</evidence>
<evidence type="ECO:0000256" key="4">
    <source>
        <dbReference type="SAM" id="SignalP"/>
    </source>
</evidence>
<feature type="signal peptide" evidence="4">
    <location>
        <begin position="1"/>
        <end position="17"/>
    </location>
</feature>
<dbReference type="PANTHER" id="PTHR11461">
    <property type="entry name" value="SERINE PROTEASE INHIBITOR, SERPIN"/>
    <property type="match status" value="1"/>
</dbReference>
<dbReference type="InterPro" id="IPR036186">
    <property type="entry name" value="Serpin_sf"/>
</dbReference>
<organism evidence="6 7">
    <name type="scientific">Popillia japonica</name>
    <name type="common">Japanese beetle</name>
    <dbReference type="NCBI Taxonomy" id="7064"/>
    <lineage>
        <taxon>Eukaryota</taxon>
        <taxon>Metazoa</taxon>
        <taxon>Ecdysozoa</taxon>
        <taxon>Arthropoda</taxon>
        <taxon>Hexapoda</taxon>
        <taxon>Insecta</taxon>
        <taxon>Pterygota</taxon>
        <taxon>Neoptera</taxon>
        <taxon>Endopterygota</taxon>
        <taxon>Coleoptera</taxon>
        <taxon>Polyphaga</taxon>
        <taxon>Scarabaeiformia</taxon>
        <taxon>Scarabaeidae</taxon>
        <taxon>Rutelinae</taxon>
        <taxon>Popillia</taxon>
    </lineage>
</organism>
<feature type="chain" id="PRO_5043463702" evidence="4">
    <location>
        <begin position="18"/>
        <end position="404"/>
    </location>
</feature>
<evidence type="ECO:0000313" key="7">
    <source>
        <dbReference type="Proteomes" id="UP001458880"/>
    </source>
</evidence>
<keyword evidence="1 6" id="KW-0646">Protease inhibitor</keyword>
<dbReference type="GO" id="GO:0004867">
    <property type="term" value="F:serine-type endopeptidase inhibitor activity"/>
    <property type="evidence" value="ECO:0007669"/>
    <property type="project" value="UniProtKB-KW"/>
</dbReference>
<name>A0AAW1JX36_POPJA</name>
<reference evidence="6 7" key="1">
    <citation type="journal article" date="2024" name="BMC Genomics">
        <title>De novo assembly and annotation of Popillia japonica's genome with initial clues to its potential as an invasive pest.</title>
        <authorList>
            <person name="Cucini C."/>
            <person name="Boschi S."/>
            <person name="Funari R."/>
            <person name="Cardaioli E."/>
            <person name="Iannotti N."/>
            <person name="Marturano G."/>
            <person name="Paoli F."/>
            <person name="Bruttini M."/>
            <person name="Carapelli A."/>
            <person name="Frati F."/>
            <person name="Nardi F."/>
        </authorList>
    </citation>
    <scope>NUCLEOTIDE SEQUENCE [LARGE SCALE GENOMIC DNA]</scope>
    <source>
        <strain evidence="6">DMR45628</strain>
    </source>
</reference>
<dbReference type="EMBL" id="JASPKY010000319">
    <property type="protein sequence ID" value="KAK9708949.1"/>
    <property type="molecule type" value="Genomic_DNA"/>
</dbReference>
<keyword evidence="4" id="KW-0732">Signal</keyword>
<evidence type="ECO:0000256" key="1">
    <source>
        <dbReference type="ARBA" id="ARBA00022690"/>
    </source>
</evidence>
<dbReference type="GO" id="GO:0005615">
    <property type="term" value="C:extracellular space"/>
    <property type="evidence" value="ECO:0007669"/>
    <property type="project" value="InterPro"/>
</dbReference>
<accession>A0AAW1JX36</accession>
<sequence>MKLIYLINVILISIIHAEIALDSASNALNQFGLKLLAETNGKLSENINLAISPYTVWTAMSIVNEGAMRNTAAQLENVLYIPPNNGTDRQAFRKLQQRMVQQITKNEEWVTLEILNAMFTRREAILNQNFIDLTQDIYNVRVEPLDFKKPAIAADRINKVVSDATHGKIPEIIDAAKVEDAYMFITSVLFFKGLWDKKFDKADTKLEPFYNERREEIATVPMMHTSGAFPFGQILNGKAIAVELPYIGGNLAMILVLPISNSTLSSVLHEISEQPLSQIMNYFKEVKAKYGDAMTVVRLPKFKISTKLSLVETLRDMGVKDVFDLDSADLSGISVAPLYVSSILHKTEIEVDEDGTTGSAATVVEIVEKSFPAGFRADKPFAFFVVDKVTATVIFLGTVYNPNV</sequence>
<feature type="domain" description="Serpin" evidence="5">
    <location>
        <begin position="33"/>
        <end position="402"/>
    </location>
</feature>
<dbReference type="AlphaFoldDB" id="A0AAW1JX36"/>
<gene>
    <name evidence="6" type="ORF">QE152_g26891</name>
</gene>
<evidence type="ECO:0000256" key="2">
    <source>
        <dbReference type="ARBA" id="ARBA00022900"/>
    </source>
</evidence>
<dbReference type="Gene3D" id="2.30.39.10">
    <property type="entry name" value="Alpha-1-antitrypsin, domain 1"/>
    <property type="match status" value="1"/>
</dbReference>
<dbReference type="SMART" id="SM00093">
    <property type="entry name" value="SERPIN"/>
    <property type="match status" value="1"/>
</dbReference>
<protein>
    <submittedName>
        <fullName evidence="6">Serpin (Serine protease inhibitor)</fullName>
    </submittedName>
</protein>
<keyword evidence="7" id="KW-1185">Reference proteome</keyword>
<dbReference type="InterPro" id="IPR042185">
    <property type="entry name" value="Serpin_sf_2"/>
</dbReference>
<dbReference type="PANTHER" id="PTHR11461:SF367">
    <property type="entry name" value="GH21475P-RELATED"/>
    <property type="match status" value="1"/>
</dbReference>